<dbReference type="Proteomes" id="UP000008888">
    <property type="component" value="Chromosome"/>
</dbReference>
<sequence>MNAPSFKAPPKLTNQHGEPRKVGIEIEMSGIELSMIVCQINIAFGGRIKETSRYEFAVEATRLGDFKIELDSRQLRLLEKQKLANPDLQAEPIPDLEMYTKDMLAALSKNLVPCELVAPPLPIDSLHELNTVMELLRQHGAKGTRTSLFYAFGVHLNPELPDLQAVTLLNYLKAFICLQDWLVKAEQVDLTRKLSPFIDDFPKAYKQLILQPSYQPAIEQLVADYLQHNPTRNRIMDMLPVFAYLDEAPIKQALGEEKLNKRPTLHYRLPNSDIDNPEWGLEQCWNNWLAVEKLANDPDRLARVSSAYLQTQTPQLPEMLKPWIDSLKELMADQ</sequence>
<evidence type="ECO:0008006" key="3">
    <source>
        <dbReference type="Google" id="ProtNLM"/>
    </source>
</evidence>
<proteinExistence type="predicted"/>
<reference evidence="1 2" key="1">
    <citation type="journal article" date="2011" name="J. Bacteriol.">
        <title>Complete Genome Sequence of the Aerobic Marine Methanotroph Methylomonas methanica MC09.</title>
        <authorList>
            <person name="Boden R."/>
            <person name="Cunliffe M."/>
            <person name="Scanlan J."/>
            <person name="Moussard H."/>
            <person name="Kits K.D."/>
            <person name="Klotz M.G."/>
            <person name="Jetten M.S."/>
            <person name="Vuilleumier S."/>
            <person name="Han J."/>
            <person name="Peters L."/>
            <person name="Mikhailova N."/>
            <person name="Teshima H."/>
            <person name="Tapia R."/>
            <person name="Kyrpides N."/>
            <person name="Ivanova N."/>
            <person name="Pagani I."/>
            <person name="Cheng J.F."/>
            <person name="Goodwin L."/>
            <person name="Han C."/>
            <person name="Hauser L."/>
            <person name="Land M.L."/>
            <person name="Lapidus A."/>
            <person name="Lucas S."/>
            <person name="Pitluck S."/>
            <person name="Woyke T."/>
            <person name="Stein L."/>
            <person name="Murrell J.C."/>
        </authorList>
    </citation>
    <scope>NUCLEOTIDE SEQUENCE [LARGE SCALE GENOMIC DNA]</scope>
    <source>
        <strain evidence="1 2">MC09</strain>
    </source>
</reference>
<dbReference type="EMBL" id="CP002738">
    <property type="protein sequence ID" value="AEF99345.1"/>
    <property type="molecule type" value="Genomic_DNA"/>
</dbReference>
<reference evidence="2" key="3">
    <citation type="submission" date="2011-05" db="EMBL/GenBank/DDBJ databases">
        <title>Complete sequence of Methylomonas methanica MC09.</title>
        <authorList>
            <consortium name="US DOE Joint Genome Institute"/>
            <person name="Lucas S."/>
            <person name="Han J."/>
            <person name="Lapidus A."/>
            <person name="Cheng J.-F."/>
            <person name="Goodwin L."/>
            <person name="Pitluck S."/>
            <person name="Peters L."/>
            <person name="Mikhailova N."/>
            <person name="Teshima H."/>
            <person name="Han C."/>
            <person name="Tapia R."/>
            <person name="Land M."/>
            <person name="Hauser L."/>
            <person name="Kyrpides N."/>
            <person name="Ivanova N."/>
            <person name="Pagani I."/>
            <person name="Stein L."/>
            <person name="Woyke T."/>
        </authorList>
    </citation>
    <scope>NUCLEOTIDE SEQUENCE [LARGE SCALE GENOMIC DNA]</scope>
    <source>
        <strain evidence="2">MC09</strain>
    </source>
</reference>
<dbReference type="OrthoDB" id="5597599at2"/>
<dbReference type="InterPro" id="IPR022025">
    <property type="entry name" value="Amidoligase_2"/>
</dbReference>
<dbReference type="eggNOG" id="ENOG502Z8DX">
    <property type="taxonomic scope" value="Bacteria"/>
</dbReference>
<evidence type="ECO:0000313" key="1">
    <source>
        <dbReference type="EMBL" id="AEF99345.1"/>
    </source>
</evidence>
<organism evidence="1 2">
    <name type="scientific">Methylomonas methanica (strain DSM 25384 / MC09)</name>
    <dbReference type="NCBI Taxonomy" id="857087"/>
    <lineage>
        <taxon>Bacteria</taxon>
        <taxon>Pseudomonadati</taxon>
        <taxon>Pseudomonadota</taxon>
        <taxon>Gammaproteobacteria</taxon>
        <taxon>Methylococcales</taxon>
        <taxon>Methylococcaceae</taxon>
        <taxon>Methylomonas</taxon>
    </lineage>
</organism>
<dbReference type="RefSeq" id="WP_013817612.1">
    <property type="nucleotide sequence ID" value="NC_015572.1"/>
</dbReference>
<dbReference type="HOGENOM" id="CLU_888185_0_0_6"/>
<gene>
    <name evidence="1" type="ordered locus">Metme_0907</name>
</gene>
<dbReference type="STRING" id="857087.Metme_0907"/>
<dbReference type="Pfam" id="PF12224">
    <property type="entry name" value="Amidoligase_2"/>
    <property type="match status" value="1"/>
</dbReference>
<dbReference type="AlphaFoldDB" id="G0A6P4"/>
<reference key="2">
    <citation type="submission" date="2011-05" db="EMBL/GenBank/DDBJ databases">
        <title>Complete genome sequence of the aerobic marine methanotroph Methylomonas methanica MC09.</title>
        <authorList>
            <person name="Boden R."/>
            <person name="Cunliffe M."/>
            <person name="Scanlan J."/>
            <person name="Moussard H."/>
            <person name="Kits K.D."/>
            <person name="Klotz M."/>
            <person name="Jetten M."/>
            <person name="Vuilleumier S."/>
            <person name="Han J."/>
            <person name="Peters L."/>
            <person name="Mikhailova N."/>
            <person name="Teshima H."/>
            <person name="Tapia R."/>
            <person name="Kyrpides N."/>
            <person name="Ivanova N."/>
            <person name="Pagani I."/>
            <person name="Cheng J.-F."/>
            <person name="Goodwin L."/>
            <person name="Han C."/>
            <person name="Hauser L."/>
            <person name="Land M."/>
            <person name="Lapidus A."/>
            <person name="Lucas S."/>
            <person name="Pitluck S."/>
            <person name="Woyke T."/>
            <person name="Stein L.Y."/>
            <person name="Murrell C."/>
        </authorList>
    </citation>
    <scope>NUCLEOTIDE SEQUENCE</scope>
    <source>
        <strain>MC09</strain>
    </source>
</reference>
<accession>G0A6P4</accession>
<dbReference type="KEGG" id="mmt:Metme_0907"/>
<protein>
    <recommendedName>
        <fullName evidence="3">Amidoligase enzyme</fullName>
    </recommendedName>
</protein>
<keyword evidence="2" id="KW-1185">Reference proteome</keyword>
<evidence type="ECO:0000313" key="2">
    <source>
        <dbReference type="Proteomes" id="UP000008888"/>
    </source>
</evidence>
<name>G0A6P4_METMM</name>